<proteinExistence type="predicted"/>
<sequence length="186" mass="20100">MADEKHITIAEAVAKVQRSVVVPKSRYNAHGKFNYRSMEDIVAALKEPCKEAGVAYTLNDSVVQVGDRHYVRATAHLFFTDGGEGSIDVDGYAHEPDTQTGMNPAQVTGSASSYARKYALCGLFAIDGTSDPDALSDKPEKEPPEFGEFTAKCKACGTAYVFSSREQYEAFKKAPGCCAAPTWTVV</sequence>
<reference evidence="1 2" key="1">
    <citation type="submission" date="2020-04" db="EMBL/GenBank/DDBJ databases">
        <title>Collinsella sp. KGMB02528 nov., an anaerobic actinobacterium isolated from human feces.</title>
        <authorList>
            <person name="Han K.-I."/>
            <person name="Eom M.K."/>
            <person name="Kim J.-S."/>
            <person name="Lee K.C."/>
            <person name="Suh M.K."/>
            <person name="Park S.-H."/>
            <person name="Lee J.H."/>
            <person name="Kang S.W."/>
            <person name="Park J.-E."/>
            <person name="Oh B.S."/>
            <person name="Yu S.Y."/>
            <person name="Choi S.-H."/>
            <person name="Lee D.H."/>
            <person name="Yoon H."/>
            <person name="Kim B.-Y."/>
            <person name="Lee J.H."/>
            <person name="Lee J.-S."/>
        </authorList>
    </citation>
    <scope>NUCLEOTIDE SEQUENCE [LARGE SCALE GENOMIC DNA]</scope>
    <source>
        <strain evidence="1 2">KGMB02528</strain>
    </source>
</reference>
<dbReference type="RefSeq" id="WP_169277332.1">
    <property type="nucleotide sequence ID" value="NZ_JABBCP010000002.1"/>
</dbReference>
<name>A0A7X9UC04_9ACTN</name>
<gene>
    <name evidence="1" type="ORF">HF320_05110</name>
</gene>
<evidence type="ECO:0000313" key="1">
    <source>
        <dbReference type="EMBL" id="NMF55706.1"/>
    </source>
</evidence>
<accession>A0A7X9UC04</accession>
<dbReference type="EMBL" id="JABBCP010000002">
    <property type="protein sequence ID" value="NMF55706.1"/>
    <property type="molecule type" value="Genomic_DNA"/>
</dbReference>
<dbReference type="Proteomes" id="UP000546970">
    <property type="component" value="Unassembled WGS sequence"/>
</dbReference>
<keyword evidence="2" id="KW-1185">Reference proteome</keyword>
<evidence type="ECO:0000313" key="2">
    <source>
        <dbReference type="Proteomes" id="UP000546970"/>
    </source>
</evidence>
<dbReference type="Pfam" id="PF04404">
    <property type="entry name" value="ERF"/>
    <property type="match status" value="1"/>
</dbReference>
<comment type="caution">
    <text evidence="1">The sequence shown here is derived from an EMBL/GenBank/DDBJ whole genome shotgun (WGS) entry which is preliminary data.</text>
</comment>
<protein>
    <submittedName>
        <fullName evidence="1">ERF family protein</fullName>
    </submittedName>
</protein>
<dbReference type="InterPro" id="IPR007499">
    <property type="entry name" value="ERF_bacteria_virus"/>
</dbReference>
<dbReference type="AlphaFoldDB" id="A0A7X9UC04"/>
<organism evidence="1 2">
    <name type="scientific">Collinsella acetigenes</name>
    <dbReference type="NCBI Taxonomy" id="2713419"/>
    <lineage>
        <taxon>Bacteria</taxon>
        <taxon>Bacillati</taxon>
        <taxon>Actinomycetota</taxon>
        <taxon>Coriobacteriia</taxon>
        <taxon>Coriobacteriales</taxon>
        <taxon>Coriobacteriaceae</taxon>
        <taxon>Collinsella</taxon>
    </lineage>
</organism>